<dbReference type="InterPro" id="IPR025543">
    <property type="entry name" value="Dodecin-like"/>
</dbReference>
<proteinExistence type="predicted"/>
<comment type="caution">
    <text evidence="1">The sequence shown here is derived from an EMBL/GenBank/DDBJ whole genome shotgun (WGS) entry which is preliminary data.</text>
</comment>
<dbReference type="AlphaFoldDB" id="A0A1X0BAQ6"/>
<dbReference type="InterPro" id="IPR009923">
    <property type="entry name" value="Dodecin"/>
</dbReference>
<dbReference type="Pfam" id="PF07311">
    <property type="entry name" value="Dodecin"/>
    <property type="match status" value="1"/>
</dbReference>
<reference evidence="1 2" key="1">
    <citation type="submission" date="2017-02" db="EMBL/GenBank/DDBJ databases">
        <title>The new phylogeny of genus Mycobacterium.</title>
        <authorList>
            <person name="Tortoli E."/>
            <person name="Trovato A."/>
            <person name="Cirillo D.M."/>
        </authorList>
    </citation>
    <scope>NUCLEOTIDE SEQUENCE [LARGE SCALE GENOMIC DNA]</scope>
    <source>
        <strain evidence="1 2">RW6</strain>
    </source>
</reference>
<dbReference type="InterPro" id="IPR050049">
    <property type="entry name" value="Dodecin_bact"/>
</dbReference>
<organism evidence="1 2">
    <name type="scientific">Mycobacterium aquaticum</name>
    <dbReference type="NCBI Taxonomy" id="1927124"/>
    <lineage>
        <taxon>Bacteria</taxon>
        <taxon>Bacillati</taxon>
        <taxon>Actinomycetota</taxon>
        <taxon>Actinomycetes</taxon>
        <taxon>Mycobacteriales</taxon>
        <taxon>Mycobacteriaceae</taxon>
        <taxon>Mycobacterium</taxon>
    </lineage>
</organism>
<dbReference type="NCBIfam" id="NF043052">
    <property type="entry name" value="DodecBact"/>
    <property type="match status" value="1"/>
</dbReference>
<evidence type="ECO:0000313" key="2">
    <source>
        <dbReference type="Proteomes" id="UP000192448"/>
    </source>
</evidence>
<dbReference type="Gene3D" id="3.30.1660.10">
    <property type="entry name" value="Flavin-binding protein dodecin"/>
    <property type="match status" value="1"/>
</dbReference>
<dbReference type="PANTHER" id="PTHR39324:SF1">
    <property type="entry name" value="CALCIUM DODECIN"/>
    <property type="match status" value="1"/>
</dbReference>
<dbReference type="OrthoDB" id="9805889at2"/>
<evidence type="ECO:0000313" key="1">
    <source>
        <dbReference type="EMBL" id="ORA39417.1"/>
    </source>
</evidence>
<keyword evidence="2" id="KW-1185">Reference proteome</keyword>
<dbReference type="PANTHER" id="PTHR39324">
    <property type="entry name" value="CALCIUM DODECIN"/>
    <property type="match status" value="1"/>
</dbReference>
<protein>
    <submittedName>
        <fullName evidence="1">Dodecin family protein</fullName>
    </submittedName>
</protein>
<accession>A0A1X0BAQ6</accession>
<dbReference type="EMBL" id="MVHF01000002">
    <property type="protein sequence ID" value="ORA39417.1"/>
    <property type="molecule type" value="Genomic_DNA"/>
</dbReference>
<name>A0A1X0BAQ6_9MYCO</name>
<dbReference type="RefSeq" id="WP_083160573.1">
    <property type="nucleotide sequence ID" value="NZ_MVHF01000002.1"/>
</dbReference>
<dbReference type="Proteomes" id="UP000192448">
    <property type="component" value="Unassembled WGS sequence"/>
</dbReference>
<dbReference type="SUPFAM" id="SSF89807">
    <property type="entry name" value="Dodecin-like"/>
    <property type="match status" value="1"/>
</dbReference>
<dbReference type="InterPro" id="IPR036694">
    <property type="entry name" value="Dodecin-like_sf"/>
</dbReference>
<dbReference type="STRING" id="1927124.BST13_03310"/>
<sequence length="72" mass="8053">MSDHVYRVIEVVGSSPDGIDAAIRNAISRASQTVRDLDWFEVQQVRGHLEDGEVKHFQVTLKVGFRLESAAD</sequence>
<gene>
    <name evidence="1" type="ORF">BST13_03310</name>
</gene>